<keyword evidence="2" id="KW-1185">Reference proteome</keyword>
<proteinExistence type="predicted"/>
<dbReference type="EMBL" id="JAMSHJ010000003">
    <property type="protein sequence ID" value="KAI5423847.1"/>
    <property type="molecule type" value="Genomic_DNA"/>
</dbReference>
<gene>
    <name evidence="1" type="ORF">KIW84_030173</name>
</gene>
<dbReference type="Gramene" id="Psat3g003320.1">
    <property type="protein sequence ID" value="Psat3g003320.1.cds"/>
    <property type="gene ID" value="Psat3g003320"/>
</dbReference>
<dbReference type="AlphaFoldDB" id="A0A9D5ATJ5"/>
<name>A0A9D5ATJ5_PEA</name>
<evidence type="ECO:0000313" key="2">
    <source>
        <dbReference type="Proteomes" id="UP001058974"/>
    </source>
</evidence>
<protein>
    <submittedName>
        <fullName evidence="1">Uncharacterized protein</fullName>
    </submittedName>
</protein>
<dbReference type="Gramene" id="Psat03G0017300-T1">
    <property type="protein sequence ID" value="KAI5423847.1"/>
    <property type="gene ID" value="KIW84_030173"/>
</dbReference>
<sequence length="115" mass="13144">MAETEKEIDNEINMIEKHEGEEENIASCHSQIPDTSLVELNMLLVILSSANSSSNDNSHEENDHIIKDHVDVNKTYISKLEAKKKEKHEPKLIGKKAFSSRFQTTIKDSRHGRKM</sequence>
<reference evidence="1 2" key="1">
    <citation type="journal article" date="2022" name="Nat. Genet.">
        <title>Improved pea reference genome and pan-genome highlight genomic features and evolutionary characteristics.</title>
        <authorList>
            <person name="Yang T."/>
            <person name="Liu R."/>
            <person name="Luo Y."/>
            <person name="Hu S."/>
            <person name="Wang D."/>
            <person name="Wang C."/>
            <person name="Pandey M.K."/>
            <person name="Ge S."/>
            <person name="Xu Q."/>
            <person name="Li N."/>
            <person name="Li G."/>
            <person name="Huang Y."/>
            <person name="Saxena R.K."/>
            <person name="Ji Y."/>
            <person name="Li M."/>
            <person name="Yan X."/>
            <person name="He Y."/>
            <person name="Liu Y."/>
            <person name="Wang X."/>
            <person name="Xiang C."/>
            <person name="Varshney R.K."/>
            <person name="Ding H."/>
            <person name="Gao S."/>
            <person name="Zong X."/>
        </authorList>
    </citation>
    <scope>NUCLEOTIDE SEQUENCE [LARGE SCALE GENOMIC DNA]</scope>
    <source>
        <strain evidence="1 2">cv. Zhongwan 6</strain>
    </source>
</reference>
<dbReference type="Proteomes" id="UP001058974">
    <property type="component" value="Chromosome 3"/>
</dbReference>
<comment type="caution">
    <text evidence="1">The sequence shown here is derived from an EMBL/GenBank/DDBJ whole genome shotgun (WGS) entry which is preliminary data.</text>
</comment>
<organism evidence="1 2">
    <name type="scientific">Pisum sativum</name>
    <name type="common">Garden pea</name>
    <name type="synonym">Lathyrus oleraceus</name>
    <dbReference type="NCBI Taxonomy" id="3888"/>
    <lineage>
        <taxon>Eukaryota</taxon>
        <taxon>Viridiplantae</taxon>
        <taxon>Streptophyta</taxon>
        <taxon>Embryophyta</taxon>
        <taxon>Tracheophyta</taxon>
        <taxon>Spermatophyta</taxon>
        <taxon>Magnoliopsida</taxon>
        <taxon>eudicotyledons</taxon>
        <taxon>Gunneridae</taxon>
        <taxon>Pentapetalae</taxon>
        <taxon>rosids</taxon>
        <taxon>fabids</taxon>
        <taxon>Fabales</taxon>
        <taxon>Fabaceae</taxon>
        <taxon>Papilionoideae</taxon>
        <taxon>50 kb inversion clade</taxon>
        <taxon>NPAAA clade</taxon>
        <taxon>Hologalegina</taxon>
        <taxon>IRL clade</taxon>
        <taxon>Fabeae</taxon>
        <taxon>Lathyrus</taxon>
    </lineage>
</organism>
<evidence type="ECO:0000313" key="1">
    <source>
        <dbReference type="EMBL" id="KAI5423847.1"/>
    </source>
</evidence>
<accession>A0A9D5ATJ5</accession>